<gene>
    <name evidence="2" type="ORF">LSH36_6g04007</name>
</gene>
<keyword evidence="1" id="KW-0472">Membrane</keyword>
<accession>A0AAD9NH52</accession>
<evidence type="ECO:0000313" key="3">
    <source>
        <dbReference type="Proteomes" id="UP001208570"/>
    </source>
</evidence>
<keyword evidence="1" id="KW-1133">Transmembrane helix</keyword>
<keyword evidence="1" id="KW-0812">Transmembrane</keyword>
<dbReference type="Proteomes" id="UP001208570">
    <property type="component" value="Unassembled WGS sequence"/>
</dbReference>
<comment type="caution">
    <text evidence="2">The sequence shown here is derived from an EMBL/GenBank/DDBJ whole genome shotgun (WGS) entry which is preliminary data.</text>
</comment>
<evidence type="ECO:0000256" key="1">
    <source>
        <dbReference type="SAM" id="Phobius"/>
    </source>
</evidence>
<evidence type="ECO:0000313" key="2">
    <source>
        <dbReference type="EMBL" id="KAK2169870.1"/>
    </source>
</evidence>
<feature type="transmembrane region" description="Helical" evidence="1">
    <location>
        <begin position="39"/>
        <end position="62"/>
    </location>
</feature>
<keyword evidence="3" id="KW-1185">Reference proteome</keyword>
<dbReference type="AlphaFoldDB" id="A0AAD9NH52"/>
<dbReference type="EMBL" id="JAODUP010000006">
    <property type="protein sequence ID" value="KAK2169870.1"/>
    <property type="molecule type" value="Genomic_DNA"/>
</dbReference>
<protein>
    <submittedName>
        <fullName evidence="2">Uncharacterized protein</fullName>
    </submittedName>
</protein>
<reference evidence="2" key="1">
    <citation type="journal article" date="2023" name="Mol. Biol. Evol.">
        <title>Third-Generation Sequencing Reveals the Adaptive Role of the Epigenome in Three Deep-Sea Polychaetes.</title>
        <authorList>
            <person name="Perez M."/>
            <person name="Aroh O."/>
            <person name="Sun Y."/>
            <person name="Lan Y."/>
            <person name="Juniper S.K."/>
            <person name="Young C.R."/>
            <person name="Angers B."/>
            <person name="Qian P.Y."/>
        </authorList>
    </citation>
    <scope>NUCLEOTIDE SEQUENCE</scope>
    <source>
        <strain evidence="2">P08H-3</strain>
    </source>
</reference>
<sequence>MSRKSDLVSIVTFVSILGVTGIVLFIWMSSQSWVDKTGVIVGIIFLALTALQSGLSILWWCVAGRKNNAYTIGQNPQEIELKPAVT</sequence>
<organism evidence="2 3">
    <name type="scientific">Paralvinella palmiformis</name>
    <dbReference type="NCBI Taxonomy" id="53620"/>
    <lineage>
        <taxon>Eukaryota</taxon>
        <taxon>Metazoa</taxon>
        <taxon>Spiralia</taxon>
        <taxon>Lophotrochozoa</taxon>
        <taxon>Annelida</taxon>
        <taxon>Polychaeta</taxon>
        <taxon>Sedentaria</taxon>
        <taxon>Canalipalpata</taxon>
        <taxon>Terebellida</taxon>
        <taxon>Terebelliformia</taxon>
        <taxon>Alvinellidae</taxon>
        <taxon>Paralvinella</taxon>
    </lineage>
</organism>
<feature type="transmembrane region" description="Helical" evidence="1">
    <location>
        <begin position="7"/>
        <end position="27"/>
    </location>
</feature>
<proteinExistence type="predicted"/>
<name>A0AAD9NH52_9ANNE</name>